<sequence length="369" mass="36662">MGADTGLLGAPEGEGAADVGKSHTRTSADSLAQRPAGGGDQPPGSNATHGHAPAAPVPCGGAGLEVIPESAPGSDACSPPAASAARAVHNKAAGGVCEHAAAAGAPGKAREAGDAGLSATAVDMTAAGAASPALPAAAGAPCTAEDQADAASQLEVDSTQQVLSELQANRGRAGKPLLPLSLRNGASHLYGTVKTPAAGRMTMAVQNTDAQAAPARVPAVGALHQSAAIASHGKRSRPMPDAVGSSKRAHVLSDTCADVLDGMARADAPVVVDAHGKIGNTDGPVNQNVDRITRQASTAPSSANAICNYVQEMHVFANAHNLVAGSGSDGRGWDSMELSQLLRAQTILSSMLNNCILAANRVNEQRRNG</sequence>
<protein>
    <submittedName>
        <fullName evidence="2">Uncharacterized protein</fullName>
    </submittedName>
</protein>
<feature type="compositionally biased region" description="Low complexity" evidence="1">
    <location>
        <begin position="50"/>
        <end position="59"/>
    </location>
</feature>
<feature type="compositionally biased region" description="Low complexity" evidence="1">
    <location>
        <begin position="1"/>
        <end position="17"/>
    </location>
</feature>
<organism evidence="2">
    <name type="scientific">Chlamydomonas euryale</name>
    <dbReference type="NCBI Taxonomy" id="1486919"/>
    <lineage>
        <taxon>Eukaryota</taxon>
        <taxon>Viridiplantae</taxon>
        <taxon>Chlorophyta</taxon>
        <taxon>core chlorophytes</taxon>
        <taxon>Chlorophyceae</taxon>
        <taxon>CS clade</taxon>
        <taxon>Chlamydomonadales</taxon>
        <taxon>Chlamydomonadaceae</taxon>
        <taxon>Chlamydomonas</taxon>
    </lineage>
</organism>
<proteinExistence type="predicted"/>
<evidence type="ECO:0000256" key="1">
    <source>
        <dbReference type="SAM" id="MobiDB-lite"/>
    </source>
</evidence>
<gene>
    <name evidence="2" type="ORF">CEUR00632_LOCUS6741</name>
</gene>
<feature type="region of interest" description="Disordered" evidence="1">
    <location>
        <begin position="1"/>
        <end position="63"/>
    </location>
</feature>
<dbReference type="AlphaFoldDB" id="A0A7R9V8T6"/>
<dbReference type="EMBL" id="HBEC01014584">
    <property type="protein sequence ID" value="CAD8286703.1"/>
    <property type="molecule type" value="Transcribed_RNA"/>
</dbReference>
<accession>A0A7R9V8T6</accession>
<evidence type="ECO:0000313" key="2">
    <source>
        <dbReference type="EMBL" id="CAD8286703.1"/>
    </source>
</evidence>
<name>A0A7R9V8T6_9CHLO</name>
<reference evidence="2" key="1">
    <citation type="submission" date="2021-01" db="EMBL/GenBank/DDBJ databases">
        <authorList>
            <person name="Corre E."/>
            <person name="Pelletier E."/>
            <person name="Niang G."/>
            <person name="Scheremetjew M."/>
            <person name="Finn R."/>
            <person name="Kale V."/>
            <person name="Holt S."/>
            <person name="Cochrane G."/>
            <person name="Meng A."/>
            <person name="Brown T."/>
            <person name="Cohen L."/>
        </authorList>
    </citation>
    <scope>NUCLEOTIDE SEQUENCE</scope>
    <source>
        <strain evidence="2">CCMP219</strain>
    </source>
</reference>